<dbReference type="EMBL" id="JSAQ01000001">
    <property type="protein sequence ID" value="KGO07259.1"/>
    <property type="molecule type" value="Genomic_DNA"/>
</dbReference>
<dbReference type="GO" id="GO:0015031">
    <property type="term" value="P:protein transport"/>
    <property type="evidence" value="ECO:0007669"/>
    <property type="project" value="UniProtKB-KW"/>
</dbReference>
<proteinExistence type="inferred from homology"/>
<dbReference type="InterPro" id="IPR003400">
    <property type="entry name" value="ExbD"/>
</dbReference>
<evidence type="ECO:0000256" key="2">
    <source>
        <dbReference type="ARBA" id="ARBA00005811"/>
    </source>
</evidence>
<keyword evidence="6" id="KW-0472">Membrane</keyword>
<keyword evidence="9" id="KW-1185">Reference proteome</keyword>
<evidence type="ECO:0000256" key="7">
    <source>
        <dbReference type="RuleBase" id="RU003879"/>
    </source>
</evidence>
<comment type="caution">
    <text evidence="8">The sequence shown here is derived from an EMBL/GenBank/DDBJ whole genome shotgun (WGS) entry which is preliminary data.</text>
</comment>
<dbReference type="PANTHER" id="PTHR30558:SF3">
    <property type="entry name" value="BIOPOLYMER TRANSPORT PROTEIN EXBD-RELATED"/>
    <property type="match status" value="1"/>
</dbReference>
<gene>
    <name evidence="8" type="ORF">NV36_10725</name>
</gene>
<dbReference type="KEGG" id="ddo:I597_1019"/>
<protein>
    <submittedName>
        <fullName evidence="8">Biopolymer transporter ExbD</fullName>
    </submittedName>
</protein>
<dbReference type="Proteomes" id="UP000030140">
    <property type="component" value="Unassembled WGS sequence"/>
</dbReference>
<dbReference type="RefSeq" id="WP_035327108.1">
    <property type="nucleotide sequence ID" value="NZ_CP015125.1"/>
</dbReference>
<keyword evidence="4 7" id="KW-0812">Transmembrane</keyword>
<dbReference type="AlphaFoldDB" id="A0A0A2GVF8"/>
<keyword evidence="5" id="KW-1133">Transmembrane helix</keyword>
<comment type="similarity">
    <text evidence="2 7">Belongs to the ExbD/TolR family.</text>
</comment>
<sequence length="207" mass="23478">MRRRTTPEVNAGSMADIAFLLLIFFLVTTTIEKDKGIARQLPPALTDATEAHVKEKNLLQIMVNPENEILVEEKRVSITDLKEVVIAFLDNGGIPLGMEGHCDYCLGEHSLLSSDNPQKAVISLAPDRLTDYNTYIQVQAQLTSAYEDLRQRAYKRLYKQDYSSINKAVREGTYDGNLEKVKMQLNKVRSLYPMLISEATTKRELRL</sequence>
<dbReference type="GO" id="GO:0005886">
    <property type="term" value="C:plasma membrane"/>
    <property type="evidence" value="ECO:0007669"/>
    <property type="project" value="UniProtKB-SubCell"/>
</dbReference>
<evidence type="ECO:0000256" key="3">
    <source>
        <dbReference type="ARBA" id="ARBA00022475"/>
    </source>
</evidence>
<dbReference type="GO" id="GO:0022857">
    <property type="term" value="F:transmembrane transporter activity"/>
    <property type="evidence" value="ECO:0007669"/>
    <property type="project" value="InterPro"/>
</dbReference>
<organism evidence="8 9">
    <name type="scientific">Dokdonia donghaensis DSW-1</name>
    <dbReference type="NCBI Taxonomy" id="1300343"/>
    <lineage>
        <taxon>Bacteria</taxon>
        <taxon>Pseudomonadati</taxon>
        <taxon>Bacteroidota</taxon>
        <taxon>Flavobacteriia</taxon>
        <taxon>Flavobacteriales</taxon>
        <taxon>Flavobacteriaceae</taxon>
        <taxon>Dokdonia</taxon>
    </lineage>
</organism>
<dbReference type="OrthoDB" id="9801500at2"/>
<keyword evidence="7" id="KW-0813">Transport</keyword>
<evidence type="ECO:0000256" key="6">
    <source>
        <dbReference type="ARBA" id="ARBA00023136"/>
    </source>
</evidence>
<evidence type="ECO:0000313" key="8">
    <source>
        <dbReference type="EMBL" id="KGO07259.1"/>
    </source>
</evidence>
<accession>A0A0A2GVF8</accession>
<dbReference type="PANTHER" id="PTHR30558">
    <property type="entry name" value="EXBD MEMBRANE COMPONENT OF PMF-DRIVEN MACROMOLECULE IMPORT SYSTEM"/>
    <property type="match status" value="1"/>
</dbReference>
<evidence type="ECO:0000256" key="4">
    <source>
        <dbReference type="ARBA" id="ARBA00022692"/>
    </source>
</evidence>
<keyword evidence="7" id="KW-0653">Protein transport</keyword>
<reference evidence="8 9" key="1">
    <citation type="submission" date="2014-10" db="EMBL/GenBank/DDBJ databases">
        <title>Draft genome sequence of the proteorhodopsin-containing marine bacterium Dokdonia donghaensis.</title>
        <authorList>
            <person name="Gomez-Consarnau L."/>
            <person name="Gonzalez J.M."/>
            <person name="Riedel T."/>
            <person name="Jaenicke S."/>
            <person name="Wagner-Doebler I."/>
            <person name="Fuhrman J.A."/>
        </authorList>
    </citation>
    <scope>NUCLEOTIDE SEQUENCE [LARGE SCALE GENOMIC DNA]</scope>
    <source>
        <strain evidence="8 9">DSW-1</strain>
    </source>
</reference>
<keyword evidence="3" id="KW-1003">Cell membrane</keyword>
<evidence type="ECO:0000313" key="9">
    <source>
        <dbReference type="Proteomes" id="UP000030140"/>
    </source>
</evidence>
<name>A0A0A2GVF8_9FLAO</name>
<evidence type="ECO:0000256" key="1">
    <source>
        <dbReference type="ARBA" id="ARBA00004162"/>
    </source>
</evidence>
<dbReference type="PATRIC" id="fig|1300343.5.peg.1030"/>
<dbReference type="Pfam" id="PF02472">
    <property type="entry name" value="ExbD"/>
    <property type="match status" value="1"/>
</dbReference>
<comment type="subcellular location">
    <subcellularLocation>
        <location evidence="1">Cell membrane</location>
        <topology evidence="1">Single-pass membrane protein</topology>
    </subcellularLocation>
    <subcellularLocation>
        <location evidence="7">Cell membrane</location>
        <topology evidence="7">Single-pass type II membrane protein</topology>
    </subcellularLocation>
</comment>
<evidence type="ECO:0000256" key="5">
    <source>
        <dbReference type="ARBA" id="ARBA00022989"/>
    </source>
</evidence>